<accession>A0AAJ6KPU5</accession>
<proteinExistence type="predicted"/>
<evidence type="ECO:0000313" key="2">
    <source>
        <dbReference type="Proteomes" id="UP001228059"/>
    </source>
</evidence>
<evidence type="ECO:0000313" key="1">
    <source>
        <dbReference type="EMBL" id="WIX08733.1"/>
    </source>
</evidence>
<dbReference type="AlphaFoldDB" id="A0AAJ6KPU5"/>
<organism evidence="1 2">
    <name type="scientific">Xanthomonas oryzae pv. leersiae</name>
    <dbReference type="NCBI Taxonomy" id="3112258"/>
    <lineage>
        <taxon>Bacteria</taxon>
        <taxon>Pseudomonadati</taxon>
        <taxon>Pseudomonadota</taxon>
        <taxon>Gammaproteobacteria</taxon>
        <taxon>Lysobacterales</taxon>
        <taxon>Lysobacteraceae</taxon>
        <taxon>Xanthomonas</taxon>
    </lineage>
</organism>
<dbReference type="RefSeq" id="WP_285957551.1">
    <property type="nucleotide sequence ID" value="NZ_CP127225.1"/>
</dbReference>
<sequence length="98" mass="11382">MRGRRHIVSARECRYYPYAFTRTRLRVSAIARCLGVRRESVGHARQRRCFGVQCSGVEQGQLRSGAVHQQQNLDIAWKLTLYSNNFAECSPPQAWRTR</sequence>
<gene>
    <name evidence="1" type="ORF">QN060_12870</name>
</gene>
<dbReference type="EMBL" id="CP127225">
    <property type="protein sequence ID" value="WIX08733.1"/>
    <property type="molecule type" value="Genomic_DNA"/>
</dbReference>
<dbReference type="Proteomes" id="UP001228059">
    <property type="component" value="Chromosome"/>
</dbReference>
<protein>
    <submittedName>
        <fullName evidence="1">Uncharacterized protein</fullName>
    </submittedName>
</protein>
<name>A0AAJ6KPU5_9XANT</name>
<reference evidence="1 2" key="1">
    <citation type="submission" date="2023-05" db="EMBL/GenBank/DDBJ databases">
        <title>Complete Genome Resource of Xanthomonas oryzae pv. leersiae Strain YNJC Isolated From Plateau Japonica Rice in Southwest China.</title>
        <authorList>
            <person name="Aa X."/>
            <person name="Mei L."/>
            <person name="Liu P."/>
            <person name="Yang Y."/>
            <person name="Tang C."/>
            <person name="Zhang F."/>
            <person name="Dong C."/>
            <person name="Wang B."/>
            <person name="Chen X."/>
            <person name="Dai L."/>
        </authorList>
    </citation>
    <scope>NUCLEOTIDE SEQUENCE [LARGE SCALE GENOMIC DNA]</scope>
    <source>
        <strain evidence="1 2">YNJC</strain>
    </source>
</reference>